<dbReference type="Proteomes" id="UP000319263">
    <property type="component" value="Chromosome"/>
</dbReference>
<comment type="similarity">
    <text evidence="1">Belongs to the Stf0 sulfotransferase family.</text>
</comment>
<accession>A0A516PWT7</accession>
<gene>
    <name evidence="3" type="ORF">FOE78_06760</name>
</gene>
<dbReference type="GO" id="GO:0016740">
    <property type="term" value="F:transferase activity"/>
    <property type="evidence" value="ECO:0007669"/>
    <property type="project" value="UniProtKB-UniRule"/>
</dbReference>
<dbReference type="SUPFAM" id="SSF52540">
    <property type="entry name" value="P-loop containing nucleoside triphosphate hydrolases"/>
    <property type="match status" value="1"/>
</dbReference>
<keyword evidence="1" id="KW-0119">Carbohydrate metabolism</keyword>
<proteinExistence type="inferred from homology"/>
<comment type="catalytic activity">
    <reaction evidence="1">
        <text>alpha,alpha-trehalose + 3'-phosphoadenylyl sulfate = 2-O-sulfo-alpha,alpha-trehalose + adenosine 3',5'-bisphosphate + H(+)</text>
        <dbReference type="Rhea" id="RHEA:41608"/>
        <dbReference type="ChEBI" id="CHEBI:15378"/>
        <dbReference type="ChEBI" id="CHEBI:16551"/>
        <dbReference type="ChEBI" id="CHEBI:58339"/>
        <dbReference type="ChEBI" id="CHEBI:58343"/>
        <dbReference type="ChEBI" id="CHEBI:60091"/>
        <dbReference type="EC" id="2.8.2.37"/>
    </reaction>
</comment>
<dbReference type="RefSeq" id="WP_143985615.1">
    <property type="nucleotide sequence ID" value="NZ_CP041692.1"/>
</dbReference>
<sequence>MTIGSGAGGRFESYVLCTSPRSGSTLLCSLLAATGLAGNPKSFFHEPSVANWSAHLLTPPGRRGSDLDYARTVVDAAIAEGTNSTGVFGLRLQRHSFDFLLGKLALLHPEQMSDADRFRAAFGRTLFIHLTRADKIAQAVSCVIAQQTGLWHMAPDGTALERVKEHQDPVYDGPALRRTYDETVELDRQWLSWFASEAIEPLRLSYDRLSVDPLSVLREVLRALRLDEGAADGVAIGVKKLANGTNRDWARRLRAELDTA</sequence>
<dbReference type="InterPro" id="IPR027417">
    <property type="entry name" value="P-loop_NTPase"/>
</dbReference>
<protein>
    <recommendedName>
        <fullName evidence="1">Trehalose 2-sulfotransferase</fullName>
    </recommendedName>
</protein>
<comment type="pathway">
    <text evidence="1">Glycolipid metabolism.</text>
</comment>
<evidence type="ECO:0000259" key="2">
    <source>
        <dbReference type="Pfam" id="PF09037"/>
    </source>
</evidence>
<dbReference type="OrthoDB" id="5562925at2"/>
<keyword evidence="4" id="KW-1185">Reference proteome</keyword>
<dbReference type="Pfam" id="PF09037">
    <property type="entry name" value="Sulphotransf"/>
    <property type="match status" value="1"/>
</dbReference>
<dbReference type="InterPro" id="IPR024628">
    <property type="entry name" value="Sulfotransferase_Stf0_dom"/>
</dbReference>
<keyword evidence="1 3" id="KW-0808">Transferase</keyword>
<comment type="function">
    <text evidence="1">Catalyzes the sulfuryl group transfer from 3'-phosphoadenosine-5'-phosphosulfate (PAPS) to trehalose, leading to trehalose-2-sulfate (T2S).</text>
</comment>
<evidence type="ECO:0000256" key="1">
    <source>
        <dbReference type="PIRNR" id="PIRNR021497"/>
    </source>
</evidence>
<dbReference type="Gene3D" id="3.40.50.300">
    <property type="entry name" value="P-loop containing nucleotide triphosphate hydrolases"/>
    <property type="match status" value="1"/>
</dbReference>
<evidence type="ECO:0000313" key="4">
    <source>
        <dbReference type="Proteomes" id="UP000319263"/>
    </source>
</evidence>
<dbReference type="KEGG" id="mik:FOE78_06760"/>
<dbReference type="AlphaFoldDB" id="A0A516PWT7"/>
<organism evidence="3 4">
    <name type="scientific">Microlunatus elymi</name>
    <dbReference type="NCBI Taxonomy" id="2596828"/>
    <lineage>
        <taxon>Bacteria</taxon>
        <taxon>Bacillati</taxon>
        <taxon>Actinomycetota</taxon>
        <taxon>Actinomycetes</taxon>
        <taxon>Propionibacteriales</taxon>
        <taxon>Propionibacteriaceae</taxon>
        <taxon>Microlunatus</taxon>
    </lineage>
</organism>
<dbReference type="EMBL" id="CP041692">
    <property type="protein sequence ID" value="QDP95647.1"/>
    <property type="molecule type" value="Genomic_DNA"/>
</dbReference>
<reference evidence="3 4" key="1">
    <citation type="submission" date="2019-07" db="EMBL/GenBank/DDBJ databases">
        <title>Microlunatus dokdonensis sp. nov. isolated from the rhizospheric soil of the wild plant Elymus tsukushiensis.</title>
        <authorList>
            <person name="Ghim S.-Y."/>
            <person name="Hwang Y.-J."/>
            <person name="Son J.-S."/>
            <person name="Shin J.-H."/>
        </authorList>
    </citation>
    <scope>NUCLEOTIDE SEQUENCE [LARGE SCALE GENOMIC DNA]</scope>
    <source>
        <strain evidence="3 4">KUDC0627</strain>
    </source>
</reference>
<dbReference type="PIRSF" id="PIRSF021497">
    <property type="entry name" value="Sulphotransferase_Stf0"/>
    <property type="match status" value="1"/>
</dbReference>
<evidence type="ECO:0000313" key="3">
    <source>
        <dbReference type="EMBL" id="QDP95647.1"/>
    </source>
</evidence>
<feature type="domain" description="Sulphotransferase Stf0" evidence="2">
    <location>
        <begin position="13"/>
        <end position="256"/>
    </location>
</feature>
<dbReference type="InterPro" id="IPR015124">
    <property type="entry name" value="Stf0"/>
</dbReference>
<name>A0A516PWT7_9ACTN</name>